<reference evidence="1" key="2">
    <citation type="journal article" date="2021" name="Genome Biol. Evol.">
        <title>Developing a high-quality reference genome for a parasitic bivalve with doubly uniparental inheritance (Bivalvia: Unionida).</title>
        <authorList>
            <person name="Smith C.H."/>
        </authorList>
    </citation>
    <scope>NUCLEOTIDE SEQUENCE</scope>
    <source>
        <strain evidence="1">CHS0354</strain>
        <tissue evidence="1">Mantle</tissue>
    </source>
</reference>
<protein>
    <submittedName>
        <fullName evidence="1">Uncharacterized protein</fullName>
    </submittedName>
</protein>
<evidence type="ECO:0000313" key="1">
    <source>
        <dbReference type="EMBL" id="KAK3608546.1"/>
    </source>
</evidence>
<sequence>MIHFVFIPNCSCNGHAGENVIRNGKYGIEWTMTWLQENRNYADIIGIIHSQHQDIQQKAVSGRKKASGIGQHLDDKFFEDQRHEQNTIRKDGRIYQFRLLVVNRWPLRNNEEMNMTLISWIALSLLEMNMERVEVGTHSVQLDLLST</sequence>
<dbReference type="AlphaFoldDB" id="A0AAE0TE25"/>
<gene>
    <name evidence="1" type="ORF">CHS0354_042523</name>
</gene>
<dbReference type="EMBL" id="JAEAOA010002356">
    <property type="protein sequence ID" value="KAK3608546.1"/>
    <property type="molecule type" value="Genomic_DNA"/>
</dbReference>
<name>A0AAE0TE25_9BIVA</name>
<comment type="caution">
    <text evidence="1">The sequence shown here is derived from an EMBL/GenBank/DDBJ whole genome shotgun (WGS) entry which is preliminary data.</text>
</comment>
<proteinExistence type="predicted"/>
<dbReference type="Proteomes" id="UP001195483">
    <property type="component" value="Unassembled WGS sequence"/>
</dbReference>
<organism evidence="1 2">
    <name type="scientific">Potamilus streckersoni</name>
    <dbReference type="NCBI Taxonomy" id="2493646"/>
    <lineage>
        <taxon>Eukaryota</taxon>
        <taxon>Metazoa</taxon>
        <taxon>Spiralia</taxon>
        <taxon>Lophotrochozoa</taxon>
        <taxon>Mollusca</taxon>
        <taxon>Bivalvia</taxon>
        <taxon>Autobranchia</taxon>
        <taxon>Heteroconchia</taxon>
        <taxon>Palaeoheterodonta</taxon>
        <taxon>Unionida</taxon>
        <taxon>Unionoidea</taxon>
        <taxon>Unionidae</taxon>
        <taxon>Ambleminae</taxon>
        <taxon>Lampsilini</taxon>
        <taxon>Potamilus</taxon>
    </lineage>
</organism>
<accession>A0AAE0TE25</accession>
<reference evidence="1" key="3">
    <citation type="submission" date="2023-05" db="EMBL/GenBank/DDBJ databases">
        <authorList>
            <person name="Smith C.H."/>
        </authorList>
    </citation>
    <scope>NUCLEOTIDE SEQUENCE</scope>
    <source>
        <strain evidence="1">CHS0354</strain>
        <tissue evidence="1">Mantle</tissue>
    </source>
</reference>
<reference evidence="1" key="1">
    <citation type="journal article" date="2021" name="Genome Biol. Evol.">
        <title>A High-Quality Reference Genome for a Parasitic Bivalve with Doubly Uniparental Inheritance (Bivalvia: Unionida).</title>
        <authorList>
            <person name="Smith C.H."/>
        </authorList>
    </citation>
    <scope>NUCLEOTIDE SEQUENCE</scope>
    <source>
        <strain evidence="1">CHS0354</strain>
    </source>
</reference>
<evidence type="ECO:0000313" key="2">
    <source>
        <dbReference type="Proteomes" id="UP001195483"/>
    </source>
</evidence>
<keyword evidence="2" id="KW-1185">Reference proteome</keyword>